<name>A0A2P2R108_RHIMU</name>
<dbReference type="EMBL" id="GGEC01092421">
    <property type="protein sequence ID" value="MBX72905.1"/>
    <property type="molecule type" value="Transcribed_RNA"/>
</dbReference>
<proteinExistence type="predicted"/>
<reference evidence="1" key="1">
    <citation type="submission" date="2018-02" db="EMBL/GenBank/DDBJ databases">
        <title>Rhizophora mucronata_Transcriptome.</title>
        <authorList>
            <person name="Meera S.P."/>
            <person name="Sreeshan A."/>
            <person name="Augustine A."/>
        </authorList>
    </citation>
    <scope>NUCLEOTIDE SEQUENCE</scope>
    <source>
        <tissue evidence="1">Leaf</tissue>
    </source>
</reference>
<organism evidence="1">
    <name type="scientific">Rhizophora mucronata</name>
    <name type="common">Asiatic mangrove</name>
    <dbReference type="NCBI Taxonomy" id="61149"/>
    <lineage>
        <taxon>Eukaryota</taxon>
        <taxon>Viridiplantae</taxon>
        <taxon>Streptophyta</taxon>
        <taxon>Embryophyta</taxon>
        <taxon>Tracheophyta</taxon>
        <taxon>Spermatophyta</taxon>
        <taxon>Magnoliopsida</taxon>
        <taxon>eudicotyledons</taxon>
        <taxon>Gunneridae</taxon>
        <taxon>Pentapetalae</taxon>
        <taxon>rosids</taxon>
        <taxon>fabids</taxon>
        <taxon>Malpighiales</taxon>
        <taxon>Rhizophoraceae</taxon>
        <taxon>Rhizophora</taxon>
    </lineage>
</organism>
<sequence>MSAVLKFNQTCPCSWCGNTIKNLSIAQCYNSFAWVVF</sequence>
<accession>A0A2P2R108</accession>
<dbReference type="AlphaFoldDB" id="A0A2P2R108"/>
<protein>
    <submittedName>
        <fullName evidence="1">Uncharacterized protein</fullName>
    </submittedName>
</protein>
<evidence type="ECO:0000313" key="1">
    <source>
        <dbReference type="EMBL" id="MBX72905.1"/>
    </source>
</evidence>